<keyword evidence="3" id="KW-1185">Reference proteome</keyword>
<keyword evidence="2" id="KW-0378">Hydrolase</keyword>
<dbReference type="Proteomes" id="UP000621436">
    <property type="component" value="Unassembled WGS sequence"/>
</dbReference>
<dbReference type="Gene3D" id="3.40.50.1820">
    <property type="entry name" value="alpha/beta hydrolase"/>
    <property type="match status" value="1"/>
</dbReference>
<dbReference type="SUPFAM" id="SSF53474">
    <property type="entry name" value="alpha/beta-Hydrolases"/>
    <property type="match status" value="1"/>
</dbReference>
<dbReference type="GO" id="GO:0016787">
    <property type="term" value="F:hydrolase activity"/>
    <property type="evidence" value="ECO:0007669"/>
    <property type="project" value="UniProtKB-KW"/>
</dbReference>
<accession>A0A931ATR5</accession>
<dbReference type="InterPro" id="IPR000073">
    <property type="entry name" value="AB_hydrolase_1"/>
</dbReference>
<dbReference type="AlphaFoldDB" id="A0A931ATR5"/>
<dbReference type="InterPro" id="IPR029058">
    <property type="entry name" value="AB_hydrolase_fold"/>
</dbReference>
<feature type="domain" description="AB hydrolase-1" evidence="1">
    <location>
        <begin position="22"/>
        <end position="253"/>
    </location>
</feature>
<dbReference type="RefSeq" id="WP_270452766.1">
    <property type="nucleotide sequence ID" value="NZ_JADPIE010000001.1"/>
</dbReference>
<dbReference type="Pfam" id="PF00561">
    <property type="entry name" value="Abhydrolase_1"/>
    <property type="match status" value="1"/>
</dbReference>
<name>A0A931ATR5_9FIRM</name>
<evidence type="ECO:0000313" key="3">
    <source>
        <dbReference type="Proteomes" id="UP000621436"/>
    </source>
</evidence>
<organism evidence="2 3">
    <name type="scientific">Halonatronomonas betaini</name>
    <dbReference type="NCBI Taxonomy" id="2778430"/>
    <lineage>
        <taxon>Bacteria</taxon>
        <taxon>Bacillati</taxon>
        <taxon>Bacillota</taxon>
        <taxon>Clostridia</taxon>
        <taxon>Halanaerobiales</taxon>
        <taxon>Halarsenatibacteraceae</taxon>
        <taxon>Halonatronomonas</taxon>
    </lineage>
</organism>
<dbReference type="EMBL" id="JADPIE010000001">
    <property type="protein sequence ID" value="MBF8436021.1"/>
    <property type="molecule type" value="Genomic_DNA"/>
</dbReference>
<dbReference type="PANTHER" id="PTHR43798">
    <property type="entry name" value="MONOACYLGLYCEROL LIPASE"/>
    <property type="match status" value="1"/>
</dbReference>
<evidence type="ECO:0000313" key="2">
    <source>
        <dbReference type="EMBL" id="MBF8436021.1"/>
    </source>
</evidence>
<gene>
    <name evidence="2" type="ORF">I0Q91_02915</name>
</gene>
<protein>
    <submittedName>
        <fullName evidence="2">Alpha/beta fold hydrolase</fullName>
    </submittedName>
</protein>
<proteinExistence type="predicted"/>
<dbReference type="PRINTS" id="PR00111">
    <property type="entry name" value="ABHYDROLASE"/>
</dbReference>
<comment type="caution">
    <text evidence="2">The sequence shown here is derived from an EMBL/GenBank/DDBJ whole genome shotgun (WGS) entry which is preliminary data.</text>
</comment>
<sequence length="272" mass="31099">MAEFVVDDSLKINYHLDGESGPVILILNGIMMSTASWADFVPVYTENNYRVLRVDFRDQGLSDSYPEDYRIDIHVEDIIKLMDQLELEQVIPVGISYGGMVAMLMAIKYPERIKSMVLANTVSRVTPYLKAASQAWQEAADLKDGRKFFKLAMPFIYSDYFYKHNQEFLASREEILADVLDEKWLTRFNRLAESSYDFDIENQLAKIEMPVLLVAGERDILTPLEKMKEIADEIADSRLITINDAGHASCYEKMDEFNTVVLGHLALTAKNN</sequence>
<evidence type="ECO:0000259" key="1">
    <source>
        <dbReference type="Pfam" id="PF00561"/>
    </source>
</evidence>
<dbReference type="InterPro" id="IPR050266">
    <property type="entry name" value="AB_hydrolase_sf"/>
</dbReference>
<reference evidence="2" key="1">
    <citation type="submission" date="2020-11" db="EMBL/GenBank/DDBJ databases">
        <title>Halonatronomonas betainensis gen. nov., sp. nov. a novel haloalkaliphilic representative of the family Halanaerobiacae capable of betaine degradation.</title>
        <authorList>
            <person name="Boltyanskaya Y."/>
            <person name="Kevbrin V."/>
            <person name="Detkova E."/>
            <person name="Grouzdev D.S."/>
            <person name="Koziaeva V."/>
            <person name="Zhilina T."/>
        </authorList>
    </citation>
    <scope>NUCLEOTIDE SEQUENCE</scope>
    <source>
        <strain evidence="2">Z-7014</strain>
    </source>
</reference>